<dbReference type="OrthoDB" id="10267235at2759"/>
<protein>
    <submittedName>
        <fullName evidence="2">Putative choline kinase 2</fullName>
    </submittedName>
</protein>
<dbReference type="SUPFAM" id="SSF56112">
    <property type="entry name" value="Protein kinase-like (PK-like)"/>
    <property type="match status" value="1"/>
</dbReference>
<keyword evidence="2" id="KW-0808">Transferase</keyword>
<keyword evidence="2" id="KW-0418">Kinase</keyword>
<proteinExistence type="inferred from homology"/>
<gene>
    <name evidence="2" type="ORF">AYI70_g5583</name>
</gene>
<dbReference type="GO" id="GO:0004103">
    <property type="term" value="F:choline kinase activity"/>
    <property type="evidence" value="ECO:0007669"/>
    <property type="project" value="TreeGrafter"/>
</dbReference>
<reference evidence="2 3" key="1">
    <citation type="submission" date="2017-01" db="EMBL/GenBank/DDBJ databases">
        <authorList>
            <person name="Mah S.A."/>
            <person name="Swanson W.J."/>
            <person name="Moy G.W."/>
            <person name="Vacquier V.D."/>
        </authorList>
    </citation>
    <scope>NUCLEOTIDE SEQUENCE [LARGE SCALE GENOMIC DNA]</scope>
    <source>
        <strain evidence="2 3">GSMNP</strain>
    </source>
</reference>
<dbReference type="Proteomes" id="UP000187283">
    <property type="component" value="Unassembled WGS sequence"/>
</dbReference>
<dbReference type="EMBL" id="LSSN01001854">
    <property type="protein sequence ID" value="OMJ18063.1"/>
    <property type="molecule type" value="Genomic_DNA"/>
</dbReference>
<dbReference type="Gene3D" id="3.30.200.20">
    <property type="entry name" value="Phosphorylase Kinase, domain 1"/>
    <property type="match status" value="1"/>
</dbReference>
<dbReference type="GO" id="GO:0004305">
    <property type="term" value="F:ethanolamine kinase activity"/>
    <property type="evidence" value="ECO:0007669"/>
    <property type="project" value="TreeGrafter"/>
</dbReference>
<dbReference type="AlphaFoldDB" id="A0A1R1XTS8"/>
<dbReference type="InterPro" id="IPR011009">
    <property type="entry name" value="Kinase-like_dom_sf"/>
</dbReference>
<organism evidence="2 3">
    <name type="scientific">Smittium culicis</name>
    <dbReference type="NCBI Taxonomy" id="133412"/>
    <lineage>
        <taxon>Eukaryota</taxon>
        <taxon>Fungi</taxon>
        <taxon>Fungi incertae sedis</taxon>
        <taxon>Zoopagomycota</taxon>
        <taxon>Kickxellomycotina</taxon>
        <taxon>Harpellomycetes</taxon>
        <taxon>Harpellales</taxon>
        <taxon>Legeriomycetaceae</taxon>
        <taxon>Smittium</taxon>
    </lineage>
</organism>
<accession>A0A1R1XTS8</accession>
<dbReference type="PANTHER" id="PTHR22603:SF93">
    <property type="entry name" value="RE24176P"/>
    <property type="match status" value="1"/>
</dbReference>
<dbReference type="Gene3D" id="3.90.1200.10">
    <property type="match status" value="1"/>
</dbReference>
<sequence length="578" mass="66469">MENFTLGECAYNSKDYLAPNHDHQKSSYSEPREITSDSLFNLNSNKLRWPGYLERLSILKLQRDETAPNQNNAYGTTTSNVNPQSLDSVNVFGKSSGLDININDQKFENSIPTNDQVAQLFNEILFPMRKILPSDLLISRVGSALTNLVYEITLINPPLQNPNRPLPPIKENVSGSGNIYPATLLPSKYLLRVYGVGVDEMLDRSKELFWLNFLGILGIGARILGLFSNGRLEEYLESKTLLKSQMIEADISIQIAKRMCELHRLSFYIPPIRTEKNNSFSTKDSNSILDSAYLKNLERNDCEVLNSTIGKNLNSTEIKNYYELINSTNSKIKVDSSSGVFKLSNEEKFLQPRPELIANIEKWSQLVIDKIDILKRLTIDSRESKRFIHILETFDSEFIALTKKYIDFITSKYSSNNLVFAHNDLQYGNILKIQSTNELMFIDFEYAGYNYRGADIANHFTEWMADYGTDQPHVLFDSKFPSKNQRIDYYTSYLETEVLLKNFIDETKLKNADYSDIIDFELIKEQAEQLDSEVLDFVPGLHLQWGLWGLIQACLSGIDFDYLEFGFQRIERFIKMFN</sequence>
<dbReference type="GO" id="GO:0006646">
    <property type="term" value="P:phosphatidylethanolamine biosynthetic process"/>
    <property type="evidence" value="ECO:0007669"/>
    <property type="project" value="TreeGrafter"/>
</dbReference>
<evidence type="ECO:0000313" key="3">
    <source>
        <dbReference type="Proteomes" id="UP000187283"/>
    </source>
</evidence>
<evidence type="ECO:0000313" key="2">
    <source>
        <dbReference type="EMBL" id="OMJ18063.1"/>
    </source>
</evidence>
<dbReference type="GO" id="GO:0005737">
    <property type="term" value="C:cytoplasm"/>
    <property type="evidence" value="ECO:0007669"/>
    <property type="project" value="TreeGrafter"/>
</dbReference>
<keyword evidence="3" id="KW-1185">Reference proteome</keyword>
<dbReference type="STRING" id="133412.A0A1R1XTS8"/>
<dbReference type="Pfam" id="PF01633">
    <property type="entry name" value="Choline_kinase"/>
    <property type="match status" value="2"/>
</dbReference>
<name>A0A1R1XTS8_9FUNG</name>
<comment type="caution">
    <text evidence="2">The sequence shown here is derived from an EMBL/GenBank/DDBJ whole genome shotgun (WGS) entry which is preliminary data.</text>
</comment>
<comment type="similarity">
    <text evidence="1">Belongs to the choline/ethanolamine kinase family.</text>
</comment>
<evidence type="ECO:0000256" key="1">
    <source>
        <dbReference type="ARBA" id="ARBA00038211"/>
    </source>
</evidence>
<dbReference type="PANTHER" id="PTHR22603">
    <property type="entry name" value="CHOLINE/ETHANOALAMINE KINASE"/>
    <property type="match status" value="1"/>
</dbReference>